<dbReference type="EMBL" id="BOON01000081">
    <property type="protein sequence ID" value="GII26489.1"/>
    <property type="molecule type" value="Genomic_DNA"/>
</dbReference>
<accession>A0A8J3TKZ2</accession>
<dbReference type="PANTHER" id="PTHR47197:SF3">
    <property type="entry name" value="DIHYDRO-HEME D1 DEHYDROGENASE"/>
    <property type="match status" value="1"/>
</dbReference>
<evidence type="ECO:0000313" key="3">
    <source>
        <dbReference type="Proteomes" id="UP000599074"/>
    </source>
</evidence>
<protein>
    <submittedName>
        <fullName evidence="2">Uncharacterized protein</fullName>
    </submittedName>
</protein>
<keyword evidence="1" id="KW-0732">Signal</keyword>
<dbReference type="PANTHER" id="PTHR47197">
    <property type="entry name" value="PROTEIN NIRF"/>
    <property type="match status" value="1"/>
</dbReference>
<keyword evidence="3" id="KW-1185">Reference proteome</keyword>
<dbReference type="RefSeq" id="WP_168118315.1">
    <property type="nucleotide sequence ID" value="NZ_BOON01000081.1"/>
</dbReference>
<feature type="signal peptide" evidence="1">
    <location>
        <begin position="1"/>
        <end position="27"/>
    </location>
</feature>
<comment type="caution">
    <text evidence="2">The sequence shown here is derived from an EMBL/GenBank/DDBJ whole genome shotgun (WGS) entry which is preliminary data.</text>
</comment>
<dbReference type="SUPFAM" id="SSF51004">
    <property type="entry name" value="C-terminal (heme d1) domain of cytochrome cd1-nitrite reductase"/>
    <property type="match status" value="1"/>
</dbReference>
<dbReference type="InterPro" id="IPR015943">
    <property type="entry name" value="WD40/YVTN_repeat-like_dom_sf"/>
</dbReference>
<reference evidence="2" key="1">
    <citation type="submission" date="2021-01" db="EMBL/GenBank/DDBJ databases">
        <title>Whole genome shotgun sequence of Planosporangium mesophilum NBRC 109066.</title>
        <authorList>
            <person name="Komaki H."/>
            <person name="Tamura T."/>
        </authorList>
    </citation>
    <scope>NUCLEOTIDE SEQUENCE</scope>
    <source>
        <strain evidence="2">NBRC 109066</strain>
    </source>
</reference>
<evidence type="ECO:0000256" key="1">
    <source>
        <dbReference type="SAM" id="SignalP"/>
    </source>
</evidence>
<dbReference type="InterPro" id="IPR011048">
    <property type="entry name" value="Haem_d1_sf"/>
</dbReference>
<feature type="chain" id="PRO_5035243446" evidence="1">
    <location>
        <begin position="28"/>
        <end position="343"/>
    </location>
</feature>
<proteinExistence type="predicted"/>
<sequence>MRNLSRAALATVAAAALVTGLTGPAHATGGGLPLTSFGAIAVDAGHKHVFLSGGTAANAIVVTDYSGHALKTISGQYGATGLVLSADGSTLYTANAAGDAVSAIDTKTLTEKQRYATGAQTCPTRLARTGTTIWFGYGCGSSWTGGIGSLDTSVTPPVVGLNQQGAVDFQGAPLLSANGAANGTLLAVQPQLSLSTVAVYATTGATASLTITGTVSGSNITDGTLTPDDAQLFTAAGSRDGAAAFTATDLSGRGAYPTGRYPNAVAVAPDGSALAAGAYSTDKDVYLYRLGGATPTRTVELGSGRILADRGLAFTPDGKVLFVVALSLTDPSPILLSLSRPLG</sequence>
<name>A0A8J3TKZ2_9ACTN</name>
<dbReference type="Proteomes" id="UP000599074">
    <property type="component" value="Unassembled WGS sequence"/>
</dbReference>
<dbReference type="AlphaFoldDB" id="A0A8J3TKZ2"/>
<gene>
    <name evidence="2" type="ORF">Pme01_60860</name>
</gene>
<dbReference type="Gene3D" id="2.130.10.10">
    <property type="entry name" value="YVTN repeat-like/Quinoprotein amine dehydrogenase"/>
    <property type="match status" value="2"/>
</dbReference>
<dbReference type="InterPro" id="IPR051200">
    <property type="entry name" value="Host-pathogen_enzymatic-act"/>
</dbReference>
<evidence type="ECO:0000313" key="2">
    <source>
        <dbReference type="EMBL" id="GII26489.1"/>
    </source>
</evidence>
<organism evidence="2 3">
    <name type="scientific">Planosporangium mesophilum</name>
    <dbReference type="NCBI Taxonomy" id="689768"/>
    <lineage>
        <taxon>Bacteria</taxon>
        <taxon>Bacillati</taxon>
        <taxon>Actinomycetota</taxon>
        <taxon>Actinomycetes</taxon>
        <taxon>Micromonosporales</taxon>
        <taxon>Micromonosporaceae</taxon>
        <taxon>Planosporangium</taxon>
    </lineage>
</organism>